<feature type="domain" description="HPt" evidence="13">
    <location>
        <begin position="1"/>
        <end position="106"/>
    </location>
</feature>
<keyword evidence="6" id="KW-0902">Two-component regulatory system</keyword>
<dbReference type="Gene3D" id="2.30.30.40">
    <property type="entry name" value="SH3 Domains"/>
    <property type="match status" value="1"/>
</dbReference>
<dbReference type="PROSITE" id="PS50109">
    <property type="entry name" value="HIS_KIN"/>
    <property type="match status" value="1"/>
</dbReference>
<sequence length="720" mass="76716">MADRDPLRYFRIEAAELVDQISAGVLDLDQQPGTEVVARLLRYAHTLKGAARVVKQPEIAERAHAFEEVLVPHRDDDAPLPADEMRELLRLNDEIAGRVAALNQSQDPEAIVRGSPAPQPQVPPPTPPEPAALPAHEPEPAAPPEKPGPSERPSGSAAASDGGTPPERAPTADLDELLDAIGEATSRIAPLREGSRTLAGIHRRVETLGDRLRTGRVAVSDTVARSSVQRLAADLGALGRRLIDAVDQVERELDEVRGRAEGLRLVPAGTIFTALRRAVRDAADAEGKRVRFHTTGADVRMGPQLLNQVSGAFLHVVRNAVVHGIEPAEQRVAAGKPAEGSVTVQVKRRGRWAEFRCTDDGRGFDLAALRRTAQDRGLLSPGAAPDPRTLIDLVLRGGISTSPSVTDVAGRGIGMDVARDVADQLGGTVSIDNRPGQGATVQLVVPLTLLSMNGLLVETGEHTVTMPLDAVRRCVRLTPEETAAAMDTGRLAHEGRVVPFLPLCRALRQDAELTGTGVAIVLTADRETAAIGVDRLAGTTTLVARPLPDLAPAAPVIGSVSIDLDGNPRLVLDPHGLIAEARQVGPKSAGAAADTDQRQLPILVVDDSLTTRMLERSILESAGYEVDLAASGEEGLERARAREYGLILTDIDMPGIDGFTFVAETRADPRLAHVPAILVSSRASAEDRRRGNEVGASAYVVKGEFNQEELLAHIRRLILR</sequence>
<dbReference type="SMART" id="SM00260">
    <property type="entry name" value="CheW"/>
    <property type="match status" value="1"/>
</dbReference>
<dbReference type="PANTHER" id="PTHR43395">
    <property type="entry name" value="SENSOR HISTIDINE KINASE CHEA"/>
    <property type="match status" value="1"/>
</dbReference>
<comment type="caution">
    <text evidence="14">The sequence shown here is derived from an EMBL/GenBank/DDBJ whole genome shotgun (WGS) entry which is preliminary data.</text>
</comment>
<dbReference type="Pfam" id="PF00072">
    <property type="entry name" value="Response_reg"/>
    <property type="match status" value="1"/>
</dbReference>
<dbReference type="Pfam" id="PF02518">
    <property type="entry name" value="HATPase_c"/>
    <property type="match status" value="1"/>
</dbReference>
<evidence type="ECO:0000256" key="2">
    <source>
        <dbReference type="ARBA" id="ARBA00012438"/>
    </source>
</evidence>
<dbReference type="InterPro" id="IPR036061">
    <property type="entry name" value="CheW-like_dom_sf"/>
</dbReference>
<keyword evidence="5 14" id="KW-0418">Kinase</keyword>
<dbReference type="Gene3D" id="3.40.50.2300">
    <property type="match status" value="1"/>
</dbReference>
<dbReference type="SUPFAM" id="SSF47226">
    <property type="entry name" value="Histidine-containing phosphotransfer domain, HPT domain"/>
    <property type="match status" value="1"/>
</dbReference>
<dbReference type="SUPFAM" id="SSF50341">
    <property type="entry name" value="CheW-like"/>
    <property type="match status" value="1"/>
</dbReference>
<evidence type="ECO:0000256" key="1">
    <source>
        <dbReference type="ARBA" id="ARBA00000085"/>
    </source>
</evidence>
<dbReference type="Pfam" id="PF01627">
    <property type="entry name" value="Hpt"/>
    <property type="match status" value="1"/>
</dbReference>
<dbReference type="Pfam" id="PF01584">
    <property type="entry name" value="CheW"/>
    <property type="match status" value="1"/>
</dbReference>
<dbReference type="InterPro" id="IPR051315">
    <property type="entry name" value="Bact_Chemotaxis_CheA"/>
</dbReference>
<accession>A0ABQ3Y4I6</accession>
<dbReference type="PRINTS" id="PR00344">
    <property type="entry name" value="BCTRLSENSOR"/>
</dbReference>
<feature type="modified residue" description="Phosphohistidine" evidence="7">
    <location>
        <position position="45"/>
    </location>
</feature>
<evidence type="ECO:0000256" key="5">
    <source>
        <dbReference type="ARBA" id="ARBA00022777"/>
    </source>
</evidence>
<evidence type="ECO:0000313" key="14">
    <source>
        <dbReference type="EMBL" id="GID74908.1"/>
    </source>
</evidence>
<dbReference type="EMBL" id="BOMI01000066">
    <property type="protein sequence ID" value="GID74908.1"/>
    <property type="molecule type" value="Genomic_DNA"/>
</dbReference>
<dbReference type="InterPro" id="IPR036890">
    <property type="entry name" value="HATPase_C_sf"/>
</dbReference>
<dbReference type="PANTHER" id="PTHR43395:SF1">
    <property type="entry name" value="CHEMOTAXIS PROTEIN CHEA"/>
    <property type="match status" value="1"/>
</dbReference>
<evidence type="ECO:0000259" key="11">
    <source>
        <dbReference type="PROSITE" id="PS50110"/>
    </source>
</evidence>
<evidence type="ECO:0000259" key="10">
    <source>
        <dbReference type="PROSITE" id="PS50109"/>
    </source>
</evidence>
<dbReference type="Proteomes" id="UP000609879">
    <property type="component" value="Unassembled WGS sequence"/>
</dbReference>
<feature type="domain" description="Response regulatory" evidence="11">
    <location>
        <begin position="601"/>
        <end position="717"/>
    </location>
</feature>
<evidence type="ECO:0000256" key="4">
    <source>
        <dbReference type="ARBA" id="ARBA00022679"/>
    </source>
</evidence>
<feature type="region of interest" description="Disordered" evidence="9">
    <location>
        <begin position="105"/>
        <end position="171"/>
    </location>
</feature>
<feature type="modified residue" description="4-aspartylphosphate" evidence="8">
    <location>
        <position position="650"/>
    </location>
</feature>
<dbReference type="SUPFAM" id="SSF55874">
    <property type="entry name" value="ATPase domain of HSP90 chaperone/DNA topoisomerase II/histidine kinase"/>
    <property type="match status" value="1"/>
</dbReference>
<evidence type="ECO:0000313" key="15">
    <source>
        <dbReference type="Proteomes" id="UP000609879"/>
    </source>
</evidence>
<gene>
    <name evidence="14" type="ORF">Ade02nite_35490</name>
</gene>
<keyword evidence="15" id="KW-1185">Reference proteome</keyword>
<dbReference type="SMART" id="SM00387">
    <property type="entry name" value="HATPase_c"/>
    <property type="match status" value="1"/>
</dbReference>
<evidence type="ECO:0000256" key="8">
    <source>
        <dbReference type="PROSITE-ProRule" id="PRU00169"/>
    </source>
</evidence>
<evidence type="ECO:0000256" key="6">
    <source>
        <dbReference type="ARBA" id="ARBA00023012"/>
    </source>
</evidence>
<dbReference type="InterPro" id="IPR002545">
    <property type="entry name" value="CheW-lke_dom"/>
</dbReference>
<proteinExistence type="predicted"/>
<protein>
    <recommendedName>
        <fullName evidence="2">histidine kinase</fullName>
        <ecNumber evidence="2">2.7.13.3</ecNumber>
    </recommendedName>
</protein>
<dbReference type="PROSITE" id="PS50851">
    <property type="entry name" value="CHEW"/>
    <property type="match status" value="1"/>
</dbReference>
<dbReference type="InterPro" id="IPR008207">
    <property type="entry name" value="Sig_transdc_His_kin_Hpt_dom"/>
</dbReference>
<dbReference type="InterPro" id="IPR011006">
    <property type="entry name" value="CheY-like_superfamily"/>
</dbReference>
<reference evidence="14 15" key="1">
    <citation type="submission" date="2021-01" db="EMBL/GenBank/DDBJ databases">
        <title>Whole genome shotgun sequence of Actinoplanes deccanensis NBRC 13994.</title>
        <authorList>
            <person name="Komaki H."/>
            <person name="Tamura T."/>
        </authorList>
    </citation>
    <scope>NUCLEOTIDE SEQUENCE [LARGE SCALE GENOMIC DNA]</scope>
    <source>
        <strain evidence="14 15">NBRC 13994</strain>
    </source>
</reference>
<dbReference type="Gene3D" id="3.30.565.10">
    <property type="entry name" value="Histidine kinase-like ATPase, C-terminal domain"/>
    <property type="match status" value="1"/>
</dbReference>
<dbReference type="InterPro" id="IPR005467">
    <property type="entry name" value="His_kinase_dom"/>
</dbReference>
<feature type="domain" description="Histidine kinase" evidence="10">
    <location>
        <begin position="207"/>
        <end position="449"/>
    </location>
</feature>
<evidence type="ECO:0000259" key="12">
    <source>
        <dbReference type="PROSITE" id="PS50851"/>
    </source>
</evidence>
<dbReference type="SUPFAM" id="SSF52172">
    <property type="entry name" value="CheY-like"/>
    <property type="match status" value="1"/>
</dbReference>
<dbReference type="GO" id="GO:0016301">
    <property type="term" value="F:kinase activity"/>
    <property type="evidence" value="ECO:0007669"/>
    <property type="project" value="UniProtKB-KW"/>
</dbReference>
<evidence type="ECO:0000256" key="9">
    <source>
        <dbReference type="SAM" id="MobiDB-lite"/>
    </source>
</evidence>
<feature type="compositionally biased region" description="Pro residues" evidence="9">
    <location>
        <begin position="117"/>
        <end position="131"/>
    </location>
</feature>
<evidence type="ECO:0000256" key="7">
    <source>
        <dbReference type="PROSITE-ProRule" id="PRU00110"/>
    </source>
</evidence>
<dbReference type="RefSeq" id="WP_203764134.1">
    <property type="nucleotide sequence ID" value="NZ_BAAABO010000036.1"/>
</dbReference>
<dbReference type="SMART" id="SM00073">
    <property type="entry name" value="HPT"/>
    <property type="match status" value="1"/>
</dbReference>
<comment type="catalytic activity">
    <reaction evidence="1">
        <text>ATP + protein L-histidine = ADP + protein N-phospho-L-histidine.</text>
        <dbReference type="EC" id="2.7.13.3"/>
    </reaction>
</comment>
<dbReference type="EC" id="2.7.13.3" evidence="2"/>
<dbReference type="InterPro" id="IPR003594">
    <property type="entry name" value="HATPase_dom"/>
</dbReference>
<keyword evidence="3 8" id="KW-0597">Phosphoprotein</keyword>
<dbReference type="PROSITE" id="PS50110">
    <property type="entry name" value="RESPONSE_REGULATORY"/>
    <property type="match status" value="1"/>
</dbReference>
<dbReference type="CDD" id="cd00088">
    <property type="entry name" value="HPT"/>
    <property type="match status" value="1"/>
</dbReference>
<name>A0ABQ3Y4I6_9ACTN</name>
<evidence type="ECO:0000259" key="13">
    <source>
        <dbReference type="PROSITE" id="PS50894"/>
    </source>
</evidence>
<dbReference type="InterPro" id="IPR001789">
    <property type="entry name" value="Sig_transdc_resp-reg_receiver"/>
</dbReference>
<dbReference type="Gene3D" id="1.20.120.160">
    <property type="entry name" value="HPT domain"/>
    <property type="match status" value="1"/>
</dbReference>
<dbReference type="InterPro" id="IPR004358">
    <property type="entry name" value="Sig_transdc_His_kin-like_C"/>
</dbReference>
<organism evidence="14 15">
    <name type="scientific">Paractinoplanes deccanensis</name>
    <dbReference type="NCBI Taxonomy" id="113561"/>
    <lineage>
        <taxon>Bacteria</taxon>
        <taxon>Bacillati</taxon>
        <taxon>Actinomycetota</taxon>
        <taxon>Actinomycetes</taxon>
        <taxon>Micromonosporales</taxon>
        <taxon>Micromonosporaceae</taxon>
        <taxon>Paractinoplanes</taxon>
    </lineage>
</organism>
<keyword evidence="4" id="KW-0808">Transferase</keyword>
<feature type="domain" description="CheW-like" evidence="12">
    <location>
        <begin position="451"/>
        <end position="583"/>
    </location>
</feature>
<evidence type="ECO:0000256" key="3">
    <source>
        <dbReference type="ARBA" id="ARBA00022553"/>
    </source>
</evidence>
<dbReference type="PROSITE" id="PS50894">
    <property type="entry name" value="HPT"/>
    <property type="match status" value="1"/>
</dbReference>
<dbReference type="InterPro" id="IPR036641">
    <property type="entry name" value="HPT_dom_sf"/>
</dbReference>
<dbReference type="SMART" id="SM00448">
    <property type="entry name" value="REC"/>
    <property type="match status" value="1"/>
</dbReference>